<accession>A0A6H0XTJ1</accession>
<dbReference type="AlphaFoldDB" id="A0A6H0XTJ1"/>
<feature type="region of interest" description="Disordered" evidence="2">
    <location>
        <begin position="506"/>
        <end position="527"/>
    </location>
</feature>
<reference evidence="3 4" key="1">
    <citation type="journal article" date="2016" name="Sci. Rep.">
        <title>Peltaster fructicola genome reveals evolution from an invasive phytopathogen to an ectophytic parasite.</title>
        <authorList>
            <person name="Xu C."/>
            <person name="Chen H."/>
            <person name="Gleason M.L."/>
            <person name="Xu J.R."/>
            <person name="Liu H."/>
            <person name="Zhang R."/>
            <person name="Sun G."/>
        </authorList>
    </citation>
    <scope>NUCLEOTIDE SEQUENCE [LARGE SCALE GENOMIC DNA]</scope>
    <source>
        <strain evidence="3 4">LNHT1506</strain>
    </source>
</reference>
<feature type="compositionally biased region" description="Polar residues" evidence="2">
    <location>
        <begin position="51"/>
        <end position="64"/>
    </location>
</feature>
<dbReference type="EMBL" id="CP051140">
    <property type="protein sequence ID" value="QIW97779.1"/>
    <property type="molecule type" value="Genomic_DNA"/>
</dbReference>
<evidence type="ECO:0000256" key="2">
    <source>
        <dbReference type="SAM" id="MobiDB-lite"/>
    </source>
</evidence>
<feature type="region of interest" description="Disordered" evidence="2">
    <location>
        <begin position="1"/>
        <end position="93"/>
    </location>
</feature>
<evidence type="ECO:0000313" key="4">
    <source>
        <dbReference type="Proteomes" id="UP000503462"/>
    </source>
</evidence>
<feature type="compositionally biased region" description="Acidic residues" evidence="2">
    <location>
        <begin position="472"/>
        <end position="487"/>
    </location>
</feature>
<keyword evidence="4" id="KW-1185">Reference proteome</keyword>
<gene>
    <name evidence="3" type="ORF">AMS68_003297</name>
</gene>
<feature type="compositionally biased region" description="Polar residues" evidence="2">
    <location>
        <begin position="1"/>
        <end position="26"/>
    </location>
</feature>
<feature type="region of interest" description="Disordered" evidence="2">
    <location>
        <begin position="98"/>
        <end position="117"/>
    </location>
</feature>
<keyword evidence="1" id="KW-0175">Coiled coil</keyword>
<sequence>MATATAQMQCTPHNQRFSHATSTPLENHSPHVWHFPGPSSRFNQRERANTHSRGNSTHAVTPSLYTERRAHRRAHSSYHLPTSAQLDRAAARKSLNPHARFTSPYSPASSESARSPLSRFPSFTSATMAAVTPGKAPPSSKLQDSPFSDYFTDDNRSIDEIASQTLPDLETQQLLVRLNRVQSALMRRGNDSQALYLVVGRRMSEIENEMESLHSQSRQPPELDDSGLFMQEPEEVECEPVKKQILTSSLDGAADERPPCIVEADSEDEADEQEVVTGKAHDVLTSVTLAHQELQKRFEEVRLMRERFTRAMKEKESELQALRTENEHMQQDLKLDHGDFVLLDGQLRLIQSQVQQINADGDLSLALDAMRADCRKAIEKVNNKRIRYSKCRTRSGDQYAEGLKLGRWKMDVVRHPTGRVDSMVLERLSIDDENAAPQFEISEVSAKAIGPCQKLLYTDQGMQVDVPIASDSDIDEPSDASQEEYDPREELRQAALKEGLYSHECAISTSPPSEHDEDMTDYDNMNPTKTVNALTEAVKQKSAWQELWNGMAELAGVGEHRW</sequence>
<organism evidence="3 4">
    <name type="scientific">Peltaster fructicola</name>
    <dbReference type="NCBI Taxonomy" id="286661"/>
    <lineage>
        <taxon>Eukaryota</taxon>
        <taxon>Fungi</taxon>
        <taxon>Dikarya</taxon>
        <taxon>Ascomycota</taxon>
        <taxon>Pezizomycotina</taxon>
        <taxon>Dothideomycetes</taxon>
        <taxon>Dothideomycetes incertae sedis</taxon>
        <taxon>Peltaster</taxon>
    </lineage>
</organism>
<name>A0A6H0XTJ1_9PEZI</name>
<evidence type="ECO:0000313" key="3">
    <source>
        <dbReference type="EMBL" id="QIW97779.1"/>
    </source>
</evidence>
<feature type="compositionally biased region" description="Polar residues" evidence="2">
    <location>
        <begin position="103"/>
        <end position="117"/>
    </location>
</feature>
<dbReference type="OrthoDB" id="4448936at2759"/>
<proteinExistence type="predicted"/>
<feature type="region of interest" description="Disordered" evidence="2">
    <location>
        <begin position="469"/>
        <end position="489"/>
    </location>
</feature>
<feature type="region of interest" description="Disordered" evidence="2">
    <location>
        <begin position="130"/>
        <end position="150"/>
    </location>
</feature>
<feature type="coiled-coil region" evidence="1">
    <location>
        <begin position="305"/>
        <end position="332"/>
    </location>
</feature>
<evidence type="ECO:0000256" key="1">
    <source>
        <dbReference type="SAM" id="Coils"/>
    </source>
</evidence>
<protein>
    <submittedName>
        <fullName evidence="3">Uncharacterized protein</fullName>
    </submittedName>
</protein>
<dbReference type="Proteomes" id="UP000503462">
    <property type="component" value="Chromosome 2"/>
</dbReference>